<dbReference type="InterPro" id="IPR011989">
    <property type="entry name" value="ARM-like"/>
</dbReference>
<evidence type="ECO:0000256" key="2">
    <source>
        <dbReference type="ARBA" id="ARBA00022490"/>
    </source>
</evidence>
<dbReference type="GO" id="GO:0000278">
    <property type="term" value="P:mitotic cell cycle"/>
    <property type="evidence" value="ECO:0007669"/>
    <property type="project" value="TreeGrafter"/>
</dbReference>
<name>A0AAV3NQT2_LITER</name>
<proteinExistence type="predicted"/>
<dbReference type="EMBL" id="BAABME010000319">
    <property type="protein sequence ID" value="GAA0141729.1"/>
    <property type="molecule type" value="Genomic_DNA"/>
</dbReference>
<dbReference type="InterPro" id="IPR036872">
    <property type="entry name" value="CH_dom_sf"/>
</dbReference>
<dbReference type="GO" id="GO:0005516">
    <property type="term" value="F:calmodulin binding"/>
    <property type="evidence" value="ECO:0007669"/>
    <property type="project" value="UniProtKB-KW"/>
</dbReference>
<evidence type="ECO:0000313" key="8">
    <source>
        <dbReference type="Proteomes" id="UP001454036"/>
    </source>
</evidence>
<comment type="caution">
    <text evidence="7">The sequence shown here is derived from an EMBL/GenBank/DDBJ whole genome shotgun (WGS) entry which is preliminary data.</text>
</comment>
<keyword evidence="2" id="KW-0963">Cytoplasm</keyword>
<dbReference type="InterPro" id="IPR000048">
    <property type="entry name" value="IQ_motif_EF-hand-BS"/>
</dbReference>
<reference evidence="7 8" key="1">
    <citation type="submission" date="2024-01" db="EMBL/GenBank/DDBJ databases">
        <title>The complete chloroplast genome sequence of Lithospermum erythrorhizon: insights into the phylogenetic relationship among Boraginaceae species and the maternal lineages of purple gromwells.</title>
        <authorList>
            <person name="Okada T."/>
            <person name="Watanabe K."/>
        </authorList>
    </citation>
    <scope>NUCLEOTIDE SEQUENCE [LARGE SCALE GENOMIC DNA]</scope>
</reference>
<feature type="compositionally biased region" description="Basic and acidic residues" evidence="5">
    <location>
        <begin position="1"/>
        <end position="10"/>
    </location>
</feature>
<dbReference type="Proteomes" id="UP001454036">
    <property type="component" value="Unassembled WGS sequence"/>
</dbReference>
<evidence type="ECO:0000259" key="6">
    <source>
        <dbReference type="PROSITE" id="PS50021"/>
    </source>
</evidence>
<dbReference type="Gene3D" id="1.20.5.190">
    <property type="match status" value="5"/>
</dbReference>
<dbReference type="SUPFAM" id="SSF47576">
    <property type="entry name" value="Calponin-homology domain, CH-domain"/>
    <property type="match status" value="1"/>
</dbReference>
<dbReference type="InterPro" id="IPR001715">
    <property type="entry name" value="CH_dom"/>
</dbReference>
<dbReference type="PANTHER" id="PTHR22706">
    <property type="entry name" value="ASSEMBLY FACTOR FOR SPINDLE MICROTUBULES"/>
    <property type="match status" value="1"/>
</dbReference>
<sequence>MEDSENRRLEPSLTSMFKDISNLKTPKNPKYDTVPSSPFSQSKFFTASKITPVSSLRRGSSVRSKTARKLKAFELEQNKSARKAQTQKEKSLKSLSKSLTVWLNFLFESPGSCGCESTSGNGEVGWNCLSELKGNGKRDSGYGRDLVRVDDGLFRGPKRQRGVRWKGNEEEEMAKGRFCDVKFSGARNSLKEICSFDDLQERMRVYMSLGSCKEIFETMTLAAKSIDEGRLKMRLNCPIVSDVGMKEKAVRILMSYNPIWLRIGLYIILGGDSLMPNGDANNEQDIAFVKIVIEKQFFSHPGLAKFYSYNKLVDGLYRPGYYEKLGSVILKRFLLLVLVLDRAKSQSSLPLKYGIDGLDGGSPLLFSVRSSVKTSSQMINDFLSSDVMHGEGNLLTHLVILGYKVTHQQIPLTEYEFKVTDLFEDLQDGVRLCRAIQLLQNNCSILMKMVVPSDSRKKSLVNCDTALQYLKQTSVPLFDDDGIAIVRDDIANGDKELLLSLLWNMFVHLQVPLLVNKKILAEEIYKIRGVVEEYPSTSTLLDMLLKWIQATCACYYLKVVEFSSLVDGKAMWCLLDYYFRKEHKCTTSFKALGDSNGEVSIVSANDYTDALHNFILSQKLTSLLGNFPEVLQVSDLLEHNCACNDRSVVILLVFLSFQLLVKRNMDQLNFHKLLGFDCQSSQRRQQSTERWSVPFDVVRDAKEFLQDDIGAAQGKFKAIMTWWQEMAQQNKKCEKPYSRHSSLTSKNGSAFARENAATIIQAHFRCSVLRRHYLKVKNAVCILQSVLRAWLAVKGSKTSTKAMEELVVNAGPDLMYLIDRQRFSNLRKSALVIQRAIRAQIAQRYKHETTYELSPFNPVRAAITIQNNFLGGRERMCMQQVSQLEKAAHPFRANELLSDEVSHSDPVRASITIQKFFRGGRARLLYMQQVRELEKAAHSLRAIELDYNHEKAVLIQRTFRQFISRKFWLQHFAVIKIQCSYRGWQSRKKFIDVKIAVLKIQSTFRCIQCQRLFKIYKQETKSAIVIQRYIRGRIARQASIRERDAVRLQKELSIRMEAITLIHSSLICMKYRKTYLSCRQAAIQIQALIRGEITRKRMLGASSVSIAPTNRLPNAELNIFIDCVLKLQRWWRGILLIKIKTKSAILIQSNVRGWLARRRATRENVCIVLIQSYWRGYIARRNSKVQLVELRQRVKISAANVDDNRRLINRLTAAVSELLNMRSVSGILHTCQTLDTATELSQKCCDELVAAGAIDTLLTLIRSVSRSIPDQEILKHSLSTLLNLARYPHLIDVLIDTRGLLETILSEITRNKEEGFFIATQLLKKLCSNKKGIKVVHKLPAHVKRLHNLVEELSRKAAALEKRNTRGMGSREQIDRRLKEATELWGLLMSKKASS</sequence>
<dbReference type="GO" id="GO:0007051">
    <property type="term" value="P:spindle organization"/>
    <property type="evidence" value="ECO:0007669"/>
    <property type="project" value="TreeGrafter"/>
</dbReference>
<gene>
    <name evidence="7" type="ORF">LIER_02804</name>
</gene>
<evidence type="ECO:0000256" key="5">
    <source>
        <dbReference type="SAM" id="MobiDB-lite"/>
    </source>
</evidence>
<feature type="domain" description="Calponin-homology (CH)" evidence="6">
    <location>
        <begin position="388"/>
        <end position="510"/>
    </location>
</feature>
<dbReference type="InterPro" id="IPR016024">
    <property type="entry name" value="ARM-type_fold"/>
</dbReference>
<dbReference type="InterPro" id="IPR051185">
    <property type="entry name" value="ASPM"/>
</dbReference>
<dbReference type="PROSITE" id="PS50096">
    <property type="entry name" value="IQ"/>
    <property type="match status" value="7"/>
</dbReference>
<dbReference type="Gene3D" id="1.10.418.10">
    <property type="entry name" value="Calponin-like domain"/>
    <property type="match status" value="1"/>
</dbReference>
<dbReference type="PROSITE" id="PS50021">
    <property type="entry name" value="CH"/>
    <property type="match status" value="1"/>
</dbReference>
<dbReference type="GO" id="GO:0051295">
    <property type="term" value="P:establishment of meiotic spindle localization"/>
    <property type="evidence" value="ECO:0007669"/>
    <property type="project" value="TreeGrafter"/>
</dbReference>
<keyword evidence="4" id="KW-0112">Calmodulin-binding</keyword>
<accession>A0AAV3NQT2</accession>
<feature type="region of interest" description="Disordered" evidence="5">
    <location>
        <begin position="1"/>
        <end position="38"/>
    </location>
</feature>
<dbReference type="Pfam" id="PF00307">
    <property type="entry name" value="CH"/>
    <property type="match status" value="1"/>
</dbReference>
<dbReference type="InterPro" id="IPR027417">
    <property type="entry name" value="P-loop_NTPase"/>
</dbReference>
<keyword evidence="8" id="KW-1185">Reference proteome</keyword>
<dbReference type="CDD" id="cd21223">
    <property type="entry name" value="CH_ASPM_rpt1"/>
    <property type="match status" value="1"/>
</dbReference>
<protein>
    <recommendedName>
        <fullName evidence="6">Calponin-homology (CH) domain-containing protein</fullName>
    </recommendedName>
</protein>
<evidence type="ECO:0000256" key="3">
    <source>
        <dbReference type="ARBA" id="ARBA00022737"/>
    </source>
</evidence>
<evidence type="ECO:0000256" key="4">
    <source>
        <dbReference type="ARBA" id="ARBA00022860"/>
    </source>
</evidence>
<dbReference type="SUPFAM" id="SSF48371">
    <property type="entry name" value="ARM repeat"/>
    <property type="match status" value="1"/>
</dbReference>
<dbReference type="PANTHER" id="PTHR22706:SF1">
    <property type="entry name" value="ASSEMBLY FACTOR FOR SPINDLE MICROTUBULES"/>
    <property type="match status" value="1"/>
</dbReference>
<dbReference type="Gene3D" id="1.25.10.10">
    <property type="entry name" value="Leucine-rich Repeat Variant"/>
    <property type="match status" value="1"/>
</dbReference>
<dbReference type="GO" id="GO:0000922">
    <property type="term" value="C:spindle pole"/>
    <property type="evidence" value="ECO:0007669"/>
    <property type="project" value="TreeGrafter"/>
</dbReference>
<comment type="subcellular location">
    <subcellularLocation>
        <location evidence="1">Cytoplasm</location>
    </subcellularLocation>
</comment>
<dbReference type="GO" id="GO:0005737">
    <property type="term" value="C:cytoplasm"/>
    <property type="evidence" value="ECO:0007669"/>
    <property type="project" value="UniProtKB-SubCell"/>
</dbReference>
<evidence type="ECO:0000256" key="1">
    <source>
        <dbReference type="ARBA" id="ARBA00004496"/>
    </source>
</evidence>
<evidence type="ECO:0000313" key="7">
    <source>
        <dbReference type="EMBL" id="GAA0141729.1"/>
    </source>
</evidence>
<dbReference type="SUPFAM" id="SSF52540">
    <property type="entry name" value="P-loop containing nucleoside triphosphate hydrolases"/>
    <property type="match status" value="1"/>
</dbReference>
<organism evidence="7 8">
    <name type="scientific">Lithospermum erythrorhizon</name>
    <name type="common">Purple gromwell</name>
    <name type="synonym">Lithospermum officinale var. erythrorhizon</name>
    <dbReference type="NCBI Taxonomy" id="34254"/>
    <lineage>
        <taxon>Eukaryota</taxon>
        <taxon>Viridiplantae</taxon>
        <taxon>Streptophyta</taxon>
        <taxon>Embryophyta</taxon>
        <taxon>Tracheophyta</taxon>
        <taxon>Spermatophyta</taxon>
        <taxon>Magnoliopsida</taxon>
        <taxon>eudicotyledons</taxon>
        <taxon>Gunneridae</taxon>
        <taxon>Pentapetalae</taxon>
        <taxon>asterids</taxon>
        <taxon>lamiids</taxon>
        <taxon>Boraginales</taxon>
        <taxon>Boraginaceae</taxon>
        <taxon>Boraginoideae</taxon>
        <taxon>Lithospermeae</taxon>
        <taxon>Lithospermum</taxon>
    </lineage>
</organism>
<dbReference type="SMART" id="SM00015">
    <property type="entry name" value="IQ"/>
    <property type="match status" value="10"/>
</dbReference>
<dbReference type="Pfam" id="PF00612">
    <property type="entry name" value="IQ"/>
    <property type="match status" value="7"/>
</dbReference>
<keyword evidence="3" id="KW-0677">Repeat</keyword>